<organism evidence="2 3">
    <name type="scientific">Streptomyces tubercidicus</name>
    <dbReference type="NCBI Taxonomy" id="47759"/>
    <lineage>
        <taxon>Bacteria</taxon>
        <taxon>Bacillati</taxon>
        <taxon>Actinomycetota</taxon>
        <taxon>Actinomycetes</taxon>
        <taxon>Kitasatosporales</taxon>
        <taxon>Streptomycetaceae</taxon>
        <taxon>Streptomyces</taxon>
    </lineage>
</organism>
<name>A0A640UJP9_9ACTN</name>
<sequence length="59" mass="6549">MPETDAAATGDHPKNTFEGFGKDPGISRETLRNWVPNNDLALPESSQKLPTTMVRCRIH</sequence>
<evidence type="ECO:0000313" key="3">
    <source>
        <dbReference type="Proteomes" id="UP000431826"/>
    </source>
</evidence>
<comment type="caution">
    <text evidence="2">The sequence shown here is derived from an EMBL/GenBank/DDBJ whole genome shotgun (WGS) entry which is preliminary data.</text>
</comment>
<evidence type="ECO:0000256" key="1">
    <source>
        <dbReference type="SAM" id="MobiDB-lite"/>
    </source>
</evidence>
<protein>
    <submittedName>
        <fullName evidence="2">Uncharacterized protein</fullName>
    </submittedName>
</protein>
<dbReference type="Proteomes" id="UP000431826">
    <property type="component" value="Unassembled WGS sequence"/>
</dbReference>
<evidence type="ECO:0000313" key="2">
    <source>
        <dbReference type="EMBL" id="GFE35760.1"/>
    </source>
</evidence>
<dbReference type="AlphaFoldDB" id="A0A640UJP9"/>
<gene>
    <name evidence="2" type="ORF">Stube_04330</name>
</gene>
<dbReference type="EMBL" id="BLIR01000001">
    <property type="protein sequence ID" value="GFE35760.1"/>
    <property type="molecule type" value="Genomic_DNA"/>
</dbReference>
<accession>A0A640UJP9</accession>
<proteinExistence type="predicted"/>
<reference evidence="2 3" key="1">
    <citation type="submission" date="2019-12" db="EMBL/GenBank/DDBJ databases">
        <title>Whole genome shotgun sequence of Streptomyces tubercidicus NBRC 13090.</title>
        <authorList>
            <person name="Ichikawa N."/>
            <person name="Kimura A."/>
            <person name="Kitahashi Y."/>
            <person name="Komaki H."/>
            <person name="Tamura T."/>
        </authorList>
    </citation>
    <scope>NUCLEOTIDE SEQUENCE [LARGE SCALE GENOMIC DNA]</scope>
    <source>
        <strain evidence="2 3">NBRC 13090</strain>
    </source>
</reference>
<keyword evidence="3" id="KW-1185">Reference proteome</keyword>
<feature type="region of interest" description="Disordered" evidence="1">
    <location>
        <begin position="1"/>
        <end position="28"/>
    </location>
</feature>